<keyword evidence="1" id="KW-0812">Transmembrane</keyword>
<evidence type="ECO:0000313" key="2">
    <source>
        <dbReference type="EMBL" id="SPW24503.1"/>
    </source>
</evidence>
<evidence type="ECO:0000256" key="1">
    <source>
        <dbReference type="SAM" id="Phobius"/>
    </source>
</evidence>
<feature type="transmembrane region" description="Helical" evidence="1">
    <location>
        <begin position="33"/>
        <end position="53"/>
    </location>
</feature>
<organism evidence="2 3">
    <name type="scientific">Corynebacterium matruchotii</name>
    <dbReference type="NCBI Taxonomy" id="43768"/>
    <lineage>
        <taxon>Bacteria</taxon>
        <taxon>Bacillati</taxon>
        <taxon>Actinomycetota</taxon>
        <taxon>Actinomycetes</taxon>
        <taxon>Mycobacteriales</taxon>
        <taxon>Corynebacteriaceae</taxon>
        <taxon>Corynebacterium</taxon>
    </lineage>
</organism>
<feature type="transmembrane region" description="Helical" evidence="1">
    <location>
        <begin position="110"/>
        <end position="129"/>
    </location>
</feature>
<sequence>MGSPRNLVLIGVFCCVYFVVMFSGGMLGIFSPIMIMVGGIISTLINGIVIMLYLAKVPQFGSLTILGLITGLGMMLTGHVWYVVPTAIITGLIGDTIARSGNYQGKLTNPLAYAVFQLWSMALVAPIFINSDDYFADIEAQMKSAEYADTMRHVFTPTMILIWGVATFIVCLIAGFIGMRTLKKHFTRAGIV</sequence>
<dbReference type="NCBIfam" id="TIGR02185">
    <property type="entry name" value="Trep_Strep"/>
    <property type="match status" value="1"/>
</dbReference>
<name>A0A448THZ4_9CORY</name>
<keyword evidence="1" id="KW-0472">Membrane</keyword>
<feature type="transmembrane region" description="Helical" evidence="1">
    <location>
        <begin position="160"/>
        <end position="179"/>
    </location>
</feature>
<accession>A0A448THZ4</accession>
<dbReference type="RefSeq" id="WP_005526825.1">
    <property type="nucleotide sequence ID" value="NZ_CP050134.2"/>
</dbReference>
<comment type="caution">
    <text evidence="2">The sequence shown here is derived from an EMBL/GenBank/DDBJ whole genome shotgun (WGS) entry which is preliminary data.</text>
</comment>
<feature type="transmembrane region" description="Helical" evidence="1">
    <location>
        <begin position="60"/>
        <end position="76"/>
    </location>
</feature>
<feature type="transmembrane region" description="Helical" evidence="1">
    <location>
        <begin position="7"/>
        <end position="27"/>
    </location>
</feature>
<evidence type="ECO:0000313" key="3">
    <source>
        <dbReference type="Proteomes" id="UP000249886"/>
    </source>
</evidence>
<dbReference type="GeneID" id="84574683"/>
<proteinExistence type="predicted"/>
<dbReference type="AlphaFoldDB" id="A0A448THZ4"/>
<reference evidence="2 3" key="1">
    <citation type="submission" date="2018-06" db="EMBL/GenBank/DDBJ databases">
        <authorList>
            <consortium name="Pathogen Informatics"/>
            <person name="Doyle S."/>
        </authorList>
    </citation>
    <scope>NUCLEOTIDE SEQUENCE [LARGE SCALE GENOMIC DNA]</scope>
    <source>
        <strain evidence="2 3">NCTC10254</strain>
    </source>
</reference>
<dbReference type="InterPro" id="IPR011733">
    <property type="entry name" value="CHP02185_IM"/>
</dbReference>
<dbReference type="Pfam" id="PF09605">
    <property type="entry name" value="Trep_Strep"/>
    <property type="match status" value="1"/>
</dbReference>
<dbReference type="EMBL" id="UARK01000001">
    <property type="protein sequence ID" value="SPW24503.1"/>
    <property type="molecule type" value="Genomic_DNA"/>
</dbReference>
<protein>
    <submittedName>
        <fullName evidence="2">ABC transporter permease</fullName>
    </submittedName>
</protein>
<dbReference type="Proteomes" id="UP000249886">
    <property type="component" value="Unassembled WGS sequence"/>
</dbReference>
<gene>
    <name evidence="2" type="ORF">NCTC10254_00884</name>
</gene>
<feature type="transmembrane region" description="Helical" evidence="1">
    <location>
        <begin position="82"/>
        <end position="98"/>
    </location>
</feature>
<keyword evidence="1" id="KW-1133">Transmembrane helix</keyword>